<keyword evidence="7 12" id="KW-0406">Ion transport</keyword>
<evidence type="ECO:0000256" key="12">
    <source>
        <dbReference type="HAMAP-Rule" id="MF_01398"/>
    </source>
</evidence>
<comment type="function">
    <text evidence="12">Component of the F(0) channel, it forms part of the peripheral stalk, linking F(1) to F(0).</text>
</comment>
<dbReference type="InterPro" id="IPR002146">
    <property type="entry name" value="ATP_synth_b/b'su_bac/chlpt"/>
</dbReference>
<dbReference type="EMBL" id="DVMR01000057">
    <property type="protein sequence ID" value="HIU44118.1"/>
    <property type="molecule type" value="Genomic_DNA"/>
</dbReference>
<evidence type="ECO:0000256" key="3">
    <source>
        <dbReference type="ARBA" id="ARBA00022547"/>
    </source>
</evidence>
<proteinExistence type="inferred from homology"/>
<keyword evidence="5 12" id="KW-0375">Hydrogen ion transport</keyword>
<reference evidence="15" key="2">
    <citation type="journal article" date="2021" name="PeerJ">
        <title>Extensive microbial diversity within the chicken gut microbiome revealed by metagenomics and culture.</title>
        <authorList>
            <person name="Gilroy R."/>
            <person name="Ravi A."/>
            <person name="Getino M."/>
            <person name="Pursley I."/>
            <person name="Horton D.L."/>
            <person name="Alikhan N.F."/>
            <person name="Baker D."/>
            <person name="Gharbi K."/>
            <person name="Hall N."/>
            <person name="Watson M."/>
            <person name="Adriaenssens E.M."/>
            <person name="Foster-Nyarko E."/>
            <person name="Jarju S."/>
            <person name="Secka A."/>
            <person name="Antonio M."/>
            <person name="Oren A."/>
            <person name="Chaudhuri R.R."/>
            <person name="La Ragione R."/>
            <person name="Hildebrand F."/>
            <person name="Pallen M.J."/>
        </authorList>
    </citation>
    <scope>NUCLEOTIDE SEQUENCE</scope>
    <source>
        <strain evidence="15">CHK191-8634</strain>
    </source>
</reference>
<feature type="transmembrane region" description="Helical" evidence="12">
    <location>
        <begin position="12"/>
        <end position="31"/>
    </location>
</feature>
<dbReference type="PANTHER" id="PTHR33445">
    <property type="entry name" value="ATP SYNTHASE SUBUNIT B', CHLOROPLASTIC"/>
    <property type="match status" value="1"/>
</dbReference>
<reference evidence="15" key="1">
    <citation type="submission" date="2020-10" db="EMBL/GenBank/DDBJ databases">
        <authorList>
            <person name="Gilroy R."/>
        </authorList>
    </citation>
    <scope>NUCLEOTIDE SEQUENCE</scope>
    <source>
        <strain evidence="15">CHK191-8634</strain>
    </source>
</reference>
<comment type="subunit">
    <text evidence="12">F-type ATPases have 2 components, F(1) - the catalytic core - and F(0) - the membrane proton channel. F(1) has five subunits: alpha(3), beta(3), gamma(1), delta(1), epsilon(1). F(0) has three main subunits: a(1), b(2) and c(10-14). The alpha and beta chains form an alternating ring which encloses part of the gamma chain. F(1) is attached to F(0) by a central stalk formed by the gamma and epsilon chains, while a peripheral stalk is formed by the delta and b chains.</text>
</comment>
<evidence type="ECO:0000256" key="5">
    <source>
        <dbReference type="ARBA" id="ARBA00022781"/>
    </source>
</evidence>
<comment type="similarity">
    <text evidence="1 12 13">Belongs to the ATPase B chain family.</text>
</comment>
<evidence type="ECO:0000256" key="4">
    <source>
        <dbReference type="ARBA" id="ARBA00022692"/>
    </source>
</evidence>
<evidence type="ECO:0000313" key="15">
    <source>
        <dbReference type="EMBL" id="HIU44118.1"/>
    </source>
</evidence>
<dbReference type="CDD" id="cd06503">
    <property type="entry name" value="ATP-synt_Fo_b"/>
    <property type="match status" value="1"/>
</dbReference>
<evidence type="ECO:0000256" key="2">
    <source>
        <dbReference type="ARBA" id="ARBA00022448"/>
    </source>
</evidence>
<name>A0A9D1IVI1_9CLOT</name>
<evidence type="ECO:0000256" key="9">
    <source>
        <dbReference type="ARBA" id="ARBA00023310"/>
    </source>
</evidence>
<evidence type="ECO:0000256" key="10">
    <source>
        <dbReference type="ARBA" id="ARBA00025198"/>
    </source>
</evidence>
<keyword evidence="8 12" id="KW-0472">Membrane</keyword>
<keyword evidence="4 12" id="KW-0812">Transmembrane</keyword>
<dbReference type="AlphaFoldDB" id="A0A9D1IVI1"/>
<sequence>MNIPLNIDWRQILLHLFNFVILAGGLYILLYRPIKNFMKQREDYYQGLHQDAEQVQEQARQLKEEYQTQLSQVDSAIEQKKAAAEQELDQLREQELAEARKQADAILVKAHENAEREHREMLSKATRELTELAVTAAEKIVLDAKGDPYEQFLNLAEKEGKHEQSE</sequence>
<evidence type="ECO:0000256" key="13">
    <source>
        <dbReference type="RuleBase" id="RU003848"/>
    </source>
</evidence>
<evidence type="ECO:0000256" key="11">
    <source>
        <dbReference type="ARBA" id="ARBA00037847"/>
    </source>
</evidence>
<protein>
    <recommendedName>
        <fullName evidence="12">ATP synthase subunit b</fullName>
    </recommendedName>
    <alternativeName>
        <fullName evidence="12">ATP synthase F(0) sector subunit b</fullName>
    </alternativeName>
    <alternativeName>
        <fullName evidence="12">ATPase subunit I</fullName>
    </alternativeName>
    <alternativeName>
        <fullName evidence="12">F-type ATPase subunit b</fullName>
        <shortName evidence="12">F-ATPase subunit b</shortName>
    </alternativeName>
</protein>
<dbReference type="GO" id="GO:0012505">
    <property type="term" value="C:endomembrane system"/>
    <property type="evidence" value="ECO:0007669"/>
    <property type="project" value="UniProtKB-SubCell"/>
</dbReference>
<dbReference type="GO" id="GO:0046961">
    <property type="term" value="F:proton-transporting ATPase activity, rotational mechanism"/>
    <property type="evidence" value="ECO:0007669"/>
    <property type="project" value="TreeGrafter"/>
</dbReference>
<dbReference type="PANTHER" id="PTHR33445:SF1">
    <property type="entry name" value="ATP SYNTHASE SUBUNIT B"/>
    <property type="match status" value="1"/>
</dbReference>
<keyword evidence="14" id="KW-0175">Coiled coil</keyword>
<evidence type="ECO:0000256" key="6">
    <source>
        <dbReference type="ARBA" id="ARBA00022989"/>
    </source>
</evidence>
<comment type="caution">
    <text evidence="15">The sequence shown here is derived from an EMBL/GenBank/DDBJ whole genome shotgun (WGS) entry which is preliminary data.</text>
</comment>
<evidence type="ECO:0000256" key="14">
    <source>
        <dbReference type="SAM" id="Coils"/>
    </source>
</evidence>
<comment type="function">
    <text evidence="10 12">F(1)F(0) ATP synthase produces ATP from ADP in the presence of a proton or sodium gradient. F-type ATPases consist of two structural domains, F(1) containing the extramembraneous catalytic core and F(0) containing the membrane proton channel, linked together by a central stalk and a peripheral stalk. During catalysis, ATP synthesis in the catalytic domain of F(1) is coupled via a rotary mechanism of the central stalk subunits to proton translocation.</text>
</comment>
<keyword evidence="6 12" id="KW-1133">Transmembrane helix</keyword>
<dbReference type="GO" id="GO:0046933">
    <property type="term" value="F:proton-transporting ATP synthase activity, rotational mechanism"/>
    <property type="evidence" value="ECO:0007669"/>
    <property type="project" value="UniProtKB-UniRule"/>
</dbReference>
<evidence type="ECO:0000256" key="1">
    <source>
        <dbReference type="ARBA" id="ARBA00005513"/>
    </source>
</evidence>
<dbReference type="Pfam" id="PF00430">
    <property type="entry name" value="ATP-synt_B"/>
    <property type="match status" value="1"/>
</dbReference>
<evidence type="ECO:0000256" key="7">
    <source>
        <dbReference type="ARBA" id="ARBA00023065"/>
    </source>
</evidence>
<feature type="coiled-coil region" evidence="14">
    <location>
        <begin position="45"/>
        <end position="128"/>
    </location>
</feature>
<keyword evidence="9 12" id="KW-0066">ATP synthesis</keyword>
<dbReference type="GO" id="GO:0045259">
    <property type="term" value="C:proton-transporting ATP synthase complex"/>
    <property type="evidence" value="ECO:0007669"/>
    <property type="project" value="UniProtKB-KW"/>
</dbReference>
<evidence type="ECO:0000313" key="16">
    <source>
        <dbReference type="Proteomes" id="UP000824073"/>
    </source>
</evidence>
<dbReference type="HAMAP" id="MF_01398">
    <property type="entry name" value="ATP_synth_b_bprime"/>
    <property type="match status" value="1"/>
</dbReference>
<organism evidence="15 16">
    <name type="scientific">Candidatus Ventrousia excrementavium</name>
    <dbReference type="NCBI Taxonomy" id="2840961"/>
    <lineage>
        <taxon>Bacteria</taxon>
        <taxon>Bacillati</taxon>
        <taxon>Bacillota</taxon>
        <taxon>Clostridia</taxon>
        <taxon>Eubacteriales</taxon>
        <taxon>Clostridiaceae</taxon>
        <taxon>Clostridiaceae incertae sedis</taxon>
        <taxon>Candidatus Ventrousia</taxon>
    </lineage>
</organism>
<accession>A0A9D1IVI1</accession>
<dbReference type="InterPro" id="IPR050059">
    <property type="entry name" value="ATP_synthase_B_chain"/>
</dbReference>
<keyword evidence="12" id="KW-1003">Cell membrane</keyword>
<comment type="subcellular location">
    <subcellularLocation>
        <location evidence="12">Cell membrane</location>
        <topology evidence="12">Single-pass membrane protein</topology>
    </subcellularLocation>
    <subcellularLocation>
        <location evidence="11">Endomembrane system</location>
        <topology evidence="11">Single-pass membrane protein</topology>
    </subcellularLocation>
</comment>
<keyword evidence="3 12" id="KW-0138">CF(0)</keyword>
<keyword evidence="2 12" id="KW-0813">Transport</keyword>
<evidence type="ECO:0000256" key="8">
    <source>
        <dbReference type="ARBA" id="ARBA00023136"/>
    </source>
</evidence>
<dbReference type="GO" id="GO:0005886">
    <property type="term" value="C:plasma membrane"/>
    <property type="evidence" value="ECO:0007669"/>
    <property type="project" value="UniProtKB-SubCell"/>
</dbReference>
<gene>
    <name evidence="12" type="primary">atpF</name>
    <name evidence="15" type="ORF">IAB67_07480</name>
</gene>
<dbReference type="Proteomes" id="UP000824073">
    <property type="component" value="Unassembled WGS sequence"/>
</dbReference>